<name>A0A8J4SQP1_9TREM</name>
<dbReference type="GO" id="GO:0008528">
    <property type="term" value="F:G protein-coupled peptide receptor activity"/>
    <property type="evidence" value="ECO:0007669"/>
    <property type="project" value="InterPro"/>
</dbReference>
<feature type="transmembrane region" description="Helical" evidence="1">
    <location>
        <begin position="371"/>
        <end position="388"/>
    </location>
</feature>
<feature type="transmembrane region" description="Helical" evidence="1">
    <location>
        <begin position="520"/>
        <end position="541"/>
    </location>
</feature>
<sequence>MSKNVHSVEPETYLQLCSSRQIFTSCKIDYPGLYRFRESFADAYGIIGLTICSISVISNVINLTILSKKWLRRPTSTILVGIAAMDLCVSMSQMPMLIRYYLTTLIESNFKNETVAYNYSSAASILSEYPMDLSFDHELACPATSNIVHKTDFHWLCMHEDYTSVSWMMAVFFLFAYATALSSHTCSVWFGAILGVFRWCLIRKLNRRLTKMRIAASAPRPFLDQKENDHTLGIVATPADLHVTRVCIQCGQAFSITPARSTSNEKPNITEVIRPSPCDCILSHQSEISHGFCSETQHRFSTLCTPRHMTQPSLNFSAHESPSIIRLRKFTKVAITDHSRSSCDTCFSKLRNCAFHKSQSPVCGKENIGRLLWSIVLTVNIFLIPYYITLQTKATYQLIQYAPEKLLINGKTKPDNFCVDNQIYVKAILVGYRPTRNEEFIFESYSFWIVAGMGKLLPCCLILAFGVRLLLHLRSNISNRLALVSSLQKTTNTTTHSKTNSHVSQSVRKRLQNHRRTSRLLILVILLCLPVELPTALILILKRYTYVGDCLLLCLGDLLDCMALLKNCLTFVLYCVMSSEFRAAFVDSLKIFGLQKRTMIRSSRHHTRDVT</sequence>
<keyword evidence="3" id="KW-1185">Reference proteome</keyword>
<reference evidence="2" key="1">
    <citation type="submission" date="2019-05" db="EMBL/GenBank/DDBJ databases">
        <title>Annotation for the trematode Paragonimus heterotremus.</title>
        <authorList>
            <person name="Choi Y.-J."/>
        </authorList>
    </citation>
    <scope>NUCLEOTIDE SEQUENCE</scope>
    <source>
        <strain evidence="2">LC</strain>
    </source>
</reference>
<dbReference type="GO" id="GO:0005886">
    <property type="term" value="C:plasma membrane"/>
    <property type="evidence" value="ECO:0007669"/>
    <property type="project" value="TreeGrafter"/>
</dbReference>
<dbReference type="PANTHER" id="PTHR46273">
    <property type="entry name" value="MYOSUPPRESSIN RECEPTOR 1, ISOFORM B-RELATED"/>
    <property type="match status" value="1"/>
</dbReference>
<comment type="caution">
    <text evidence="2">The sequence shown here is derived from an EMBL/GenBank/DDBJ whole genome shotgun (WGS) entry which is preliminary data.</text>
</comment>
<accession>A0A8J4SQP1</accession>
<feature type="transmembrane region" description="Helical" evidence="1">
    <location>
        <begin position="445"/>
        <end position="471"/>
    </location>
</feature>
<dbReference type="PANTHER" id="PTHR46273:SF11">
    <property type="entry name" value="G-PROTEIN COUPLED RECEPTORS FAMILY 1 PROFILE DOMAIN-CONTAINING PROTEIN"/>
    <property type="match status" value="1"/>
</dbReference>
<keyword evidence="1" id="KW-0812">Transmembrane</keyword>
<dbReference type="Pfam" id="PF10324">
    <property type="entry name" value="7TM_GPCR_Srw"/>
    <property type="match status" value="1"/>
</dbReference>
<keyword evidence="1" id="KW-1133">Transmembrane helix</keyword>
<dbReference type="AlphaFoldDB" id="A0A8J4SQP1"/>
<dbReference type="Proteomes" id="UP000748531">
    <property type="component" value="Unassembled WGS sequence"/>
</dbReference>
<evidence type="ECO:0000313" key="3">
    <source>
        <dbReference type="Proteomes" id="UP000748531"/>
    </source>
</evidence>
<dbReference type="InterPro" id="IPR053219">
    <property type="entry name" value="GPCR_Dmsr-1"/>
</dbReference>
<organism evidence="2 3">
    <name type="scientific">Paragonimus heterotremus</name>
    <dbReference type="NCBI Taxonomy" id="100268"/>
    <lineage>
        <taxon>Eukaryota</taxon>
        <taxon>Metazoa</taxon>
        <taxon>Spiralia</taxon>
        <taxon>Lophotrochozoa</taxon>
        <taxon>Platyhelminthes</taxon>
        <taxon>Trematoda</taxon>
        <taxon>Digenea</taxon>
        <taxon>Plagiorchiida</taxon>
        <taxon>Troglotremata</taxon>
        <taxon>Troglotrematidae</taxon>
        <taxon>Paragonimus</taxon>
    </lineage>
</organism>
<evidence type="ECO:0008006" key="4">
    <source>
        <dbReference type="Google" id="ProtNLM"/>
    </source>
</evidence>
<proteinExistence type="predicted"/>
<feature type="transmembrane region" description="Helical" evidence="1">
    <location>
        <begin position="43"/>
        <end position="66"/>
    </location>
</feature>
<dbReference type="Gene3D" id="1.20.1070.10">
    <property type="entry name" value="Rhodopsin 7-helix transmembrane proteins"/>
    <property type="match status" value="2"/>
</dbReference>
<dbReference type="InterPro" id="IPR019427">
    <property type="entry name" value="7TM_GPCR_serpentine_rcpt_Srw"/>
</dbReference>
<protein>
    <recommendedName>
        <fullName evidence="4">G-protein coupled receptors family 1 profile domain-containing protein</fullName>
    </recommendedName>
</protein>
<keyword evidence="1" id="KW-0472">Membrane</keyword>
<evidence type="ECO:0000313" key="2">
    <source>
        <dbReference type="EMBL" id="KAF5404103.1"/>
    </source>
</evidence>
<feature type="transmembrane region" description="Helical" evidence="1">
    <location>
        <begin position="168"/>
        <end position="201"/>
    </location>
</feature>
<evidence type="ECO:0000256" key="1">
    <source>
        <dbReference type="SAM" id="Phobius"/>
    </source>
</evidence>
<gene>
    <name evidence="2" type="ORF">PHET_02515</name>
</gene>
<dbReference type="SUPFAM" id="SSF81321">
    <property type="entry name" value="Family A G protein-coupled receptor-like"/>
    <property type="match status" value="2"/>
</dbReference>
<dbReference type="EMBL" id="LUCH01000885">
    <property type="protein sequence ID" value="KAF5404103.1"/>
    <property type="molecule type" value="Genomic_DNA"/>
</dbReference>
<dbReference type="OrthoDB" id="6266718at2759"/>